<comment type="caution">
    <text evidence="2">The sequence shown here is derived from an EMBL/GenBank/DDBJ whole genome shotgun (WGS) entry which is preliminary data.</text>
</comment>
<reference evidence="2" key="1">
    <citation type="journal article" date="2019" name="Sci. Rep.">
        <title>Draft genome of Tanacetum cinerariifolium, the natural source of mosquito coil.</title>
        <authorList>
            <person name="Yamashiro T."/>
            <person name="Shiraishi A."/>
            <person name="Satake H."/>
            <person name="Nakayama K."/>
        </authorList>
    </citation>
    <scope>NUCLEOTIDE SEQUENCE</scope>
</reference>
<gene>
    <name evidence="2" type="ORF">Tci_032903</name>
</gene>
<proteinExistence type="predicted"/>
<name>A0A6L2LL76_TANCI</name>
<dbReference type="EMBL" id="BKCJ010004417">
    <property type="protein sequence ID" value="GEU60925.1"/>
    <property type="molecule type" value="Genomic_DNA"/>
</dbReference>
<evidence type="ECO:0000313" key="2">
    <source>
        <dbReference type="EMBL" id="GEU60925.1"/>
    </source>
</evidence>
<accession>A0A6L2LL76</accession>
<protein>
    <submittedName>
        <fullName evidence="2">Uncharacterized protein</fullName>
    </submittedName>
</protein>
<feature type="region of interest" description="Disordered" evidence="1">
    <location>
        <begin position="1"/>
        <end position="44"/>
    </location>
</feature>
<feature type="region of interest" description="Disordered" evidence="1">
    <location>
        <begin position="87"/>
        <end position="156"/>
    </location>
</feature>
<organism evidence="2">
    <name type="scientific">Tanacetum cinerariifolium</name>
    <name type="common">Dalmatian daisy</name>
    <name type="synonym">Chrysanthemum cinerariifolium</name>
    <dbReference type="NCBI Taxonomy" id="118510"/>
    <lineage>
        <taxon>Eukaryota</taxon>
        <taxon>Viridiplantae</taxon>
        <taxon>Streptophyta</taxon>
        <taxon>Embryophyta</taxon>
        <taxon>Tracheophyta</taxon>
        <taxon>Spermatophyta</taxon>
        <taxon>Magnoliopsida</taxon>
        <taxon>eudicotyledons</taxon>
        <taxon>Gunneridae</taxon>
        <taxon>Pentapetalae</taxon>
        <taxon>asterids</taxon>
        <taxon>campanulids</taxon>
        <taxon>Asterales</taxon>
        <taxon>Asteraceae</taxon>
        <taxon>Asteroideae</taxon>
        <taxon>Anthemideae</taxon>
        <taxon>Anthemidinae</taxon>
        <taxon>Tanacetum</taxon>
    </lineage>
</organism>
<dbReference type="AlphaFoldDB" id="A0A6L2LL76"/>
<sequence length="281" mass="30929">MTESNNQELESYGGHSSGLNTIKDDGVMKRGKGSLGKKQTVTPKKKGLIYADDNIIPKPNVAFELGKLISRTNAEIAEEERCVHETHECLVTPKPTGDEESDESKPEPALAEEDHQMLSKGVGITPEVPDKSKSISTTSSEGSGIIPEVPDEVKGSSTAKVNAIIDLGSEDENYWSDEAKEIEGEIKWLSSDEEEEIHDDDDEKSIDIKEIDEVERTKSNDEYVVDDVAKEMKDREDVEIGKDDEEKADAEKTEEAKGDHEQVGNELGKVNQAKDVNAQDN</sequence>
<feature type="compositionally biased region" description="Basic and acidic residues" evidence="1">
    <location>
        <begin position="231"/>
        <end position="263"/>
    </location>
</feature>
<feature type="compositionally biased region" description="Low complexity" evidence="1">
    <location>
        <begin position="134"/>
        <end position="145"/>
    </location>
</feature>
<evidence type="ECO:0000256" key="1">
    <source>
        <dbReference type="SAM" id="MobiDB-lite"/>
    </source>
</evidence>
<feature type="region of interest" description="Disordered" evidence="1">
    <location>
        <begin position="231"/>
        <end position="281"/>
    </location>
</feature>